<feature type="region of interest" description="Disordered" evidence="2">
    <location>
        <begin position="349"/>
        <end position="370"/>
    </location>
</feature>
<comment type="similarity">
    <text evidence="1">Belongs to the Gfo/Idh/MocA family.</text>
</comment>
<protein>
    <submittedName>
        <fullName evidence="5">Gfo/Idh/MocA family oxidoreductase</fullName>
    </submittedName>
</protein>
<evidence type="ECO:0000259" key="3">
    <source>
        <dbReference type="Pfam" id="PF01408"/>
    </source>
</evidence>
<sequence>MTHASGSATSRVRLLLVGAGARGGTYARYAASTGRAEVVAFAEPDPQRAADTARDHPGATGCADWRALAAQGIDADAVIIATQDSQHVEPAVAFAGLGHHILLEKPMATTEADAERIVEAVGRAGVMLAVCHVLRYTPYTTGVKQIVASGVLGEIISVEHLEPVGWWHQAHSYVRGNWRSTADAAPMLLAKSSHDLDWLSFIVDKPVRRVSSFGGLKHFRRENQPEGATDTCLTCPVEPACPYSAPRIYLGCLGDPNRERWPLNVVTRERTTQGVLDALEEGPYGRCVYACDNDVVDHQVVNLEYEGGATASFTMTAFTPFEHRRTRVFGTHGSLDGDGVTATVTDFRTGSTTPHTLGLDGPDAGSGHGGGDERLIDAFLQAVSTGDPRWILSDPVTSLEAHQVAWAAERSRHTATVQTLRA</sequence>
<dbReference type="Pfam" id="PF01408">
    <property type="entry name" value="GFO_IDH_MocA"/>
    <property type="match status" value="1"/>
</dbReference>
<dbReference type="RefSeq" id="WP_222976477.1">
    <property type="nucleotide sequence ID" value="NZ_JAINVZ010000005.1"/>
</dbReference>
<proteinExistence type="inferred from homology"/>
<organism evidence="5 6">
    <name type="scientific">Streptantibioticus parmotrematis</name>
    <dbReference type="NCBI Taxonomy" id="2873249"/>
    <lineage>
        <taxon>Bacteria</taxon>
        <taxon>Bacillati</taxon>
        <taxon>Actinomycetota</taxon>
        <taxon>Actinomycetes</taxon>
        <taxon>Kitasatosporales</taxon>
        <taxon>Streptomycetaceae</taxon>
        <taxon>Streptantibioticus</taxon>
    </lineage>
</organism>
<comment type="caution">
    <text evidence="5">The sequence shown here is derived from an EMBL/GenBank/DDBJ whole genome shotgun (WGS) entry which is preliminary data.</text>
</comment>
<dbReference type="InterPro" id="IPR051450">
    <property type="entry name" value="Gfo/Idh/MocA_Oxidoreductases"/>
</dbReference>
<dbReference type="SUPFAM" id="SSF51735">
    <property type="entry name" value="NAD(P)-binding Rossmann-fold domains"/>
    <property type="match status" value="1"/>
</dbReference>
<gene>
    <name evidence="5" type="ORF">K7472_10465</name>
</gene>
<feature type="domain" description="Gfo/Idh/MocA-like oxidoreductase N-terminal" evidence="3">
    <location>
        <begin position="13"/>
        <end position="131"/>
    </location>
</feature>
<reference evidence="5 6" key="1">
    <citation type="submission" date="2021-08" db="EMBL/GenBank/DDBJ databases">
        <title>Streptomyces sp. PTM05 isolated from lichen.</title>
        <authorList>
            <person name="Somphong A."/>
            <person name="Phongsopitanun W."/>
            <person name="Tanasupawat S."/>
        </authorList>
    </citation>
    <scope>NUCLEOTIDE SEQUENCE [LARGE SCALE GENOMIC DNA]</scope>
    <source>
        <strain evidence="5 6">Ptm05</strain>
    </source>
</reference>
<dbReference type="Pfam" id="PF02894">
    <property type="entry name" value="GFO_IDH_MocA_C"/>
    <property type="match status" value="1"/>
</dbReference>
<evidence type="ECO:0000313" key="6">
    <source>
        <dbReference type="Proteomes" id="UP001198565"/>
    </source>
</evidence>
<dbReference type="Gene3D" id="3.40.50.720">
    <property type="entry name" value="NAD(P)-binding Rossmann-like Domain"/>
    <property type="match status" value="1"/>
</dbReference>
<dbReference type="Gene3D" id="3.30.360.10">
    <property type="entry name" value="Dihydrodipicolinate Reductase, domain 2"/>
    <property type="match status" value="1"/>
</dbReference>
<evidence type="ECO:0000256" key="2">
    <source>
        <dbReference type="SAM" id="MobiDB-lite"/>
    </source>
</evidence>
<dbReference type="Proteomes" id="UP001198565">
    <property type="component" value="Unassembled WGS sequence"/>
</dbReference>
<dbReference type="InterPro" id="IPR036291">
    <property type="entry name" value="NAD(P)-bd_dom_sf"/>
</dbReference>
<name>A0ABS7QQ17_9ACTN</name>
<dbReference type="InterPro" id="IPR000683">
    <property type="entry name" value="Gfo/Idh/MocA-like_OxRdtase_N"/>
</dbReference>
<dbReference type="PANTHER" id="PTHR43377">
    <property type="entry name" value="BILIVERDIN REDUCTASE A"/>
    <property type="match status" value="1"/>
</dbReference>
<dbReference type="SUPFAM" id="SSF55347">
    <property type="entry name" value="Glyceraldehyde-3-phosphate dehydrogenase-like, C-terminal domain"/>
    <property type="match status" value="1"/>
</dbReference>
<accession>A0ABS7QQ17</accession>
<dbReference type="PANTHER" id="PTHR43377:SF12">
    <property type="entry name" value="BINDING ROSSMANN FOLD OXIDOREDUCTASE, PUTATIVE (AFU_ORTHOLOGUE AFUA_3G11840)-RELATED"/>
    <property type="match status" value="1"/>
</dbReference>
<evidence type="ECO:0000256" key="1">
    <source>
        <dbReference type="ARBA" id="ARBA00010928"/>
    </source>
</evidence>
<keyword evidence="6" id="KW-1185">Reference proteome</keyword>
<dbReference type="EMBL" id="JAINVZ010000005">
    <property type="protein sequence ID" value="MBY8885267.1"/>
    <property type="molecule type" value="Genomic_DNA"/>
</dbReference>
<evidence type="ECO:0000313" key="5">
    <source>
        <dbReference type="EMBL" id="MBY8885267.1"/>
    </source>
</evidence>
<dbReference type="InterPro" id="IPR004104">
    <property type="entry name" value="Gfo/Idh/MocA-like_OxRdtase_C"/>
</dbReference>
<feature type="domain" description="Gfo/Idh/MocA-like oxidoreductase C-terminal" evidence="4">
    <location>
        <begin position="144"/>
        <end position="412"/>
    </location>
</feature>
<evidence type="ECO:0000259" key="4">
    <source>
        <dbReference type="Pfam" id="PF02894"/>
    </source>
</evidence>